<feature type="transmembrane region" description="Helical" evidence="1">
    <location>
        <begin position="6"/>
        <end position="23"/>
    </location>
</feature>
<evidence type="ECO:0000256" key="1">
    <source>
        <dbReference type="SAM" id="Phobius"/>
    </source>
</evidence>
<feature type="transmembrane region" description="Helical" evidence="1">
    <location>
        <begin position="109"/>
        <end position="132"/>
    </location>
</feature>
<feature type="transmembrane region" description="Helical" evidence="1">
    <location>
        <begin position="44"/>
        <end position="71"/>
    </location>
</feature>
<evidence type="ECO:0000313" key="2">
    <source>
        <dbReference type="EMBL" id="MBX8632366.1"/>
    </source>
</evidence>
<dbReference type="AlphaFoldDB" id="A0A8J7YQB7"/>
<dbReference type="EMBL" id="JAGVSJ010000023">
    <property type="protein sequence ID" value="MBX8632366.1"/>
    <property type="molecule type" value="Genomic_DNA"/>
</dbReference>
<accession>A0A8J7YQB7</accession>
<feature type="transmembrane region" description="Helical" evidence="1">
    <location>
        <begin position="138"/>
        <end position="162"/>
    </location>
</feature>
<keyword evidence="1" id="KW-0812">Transmembrane</keyword>
<protein>
    <submittedName>
        <fullName evidence="2">Uncharacterized protein</fullName>
    </submittedName>
</protein>
<organism evidence="2 4">
    <name type="scientific">Candidatus Sysuiplasma superficiale</name>
    <dbReference type="NCBI Taxonomy" id="2823368"/>
    <lineage>
        <taxon>Archaea</taxon>
        <taxon>Methanobacteriati</taxon>
        <taxon>Thermoplasmatota</taxon>
        <taxon>Thermoplasmata</taxon>
        <taxon>Candidatus Sysuiplasmatales</taxon>
        <taxon>Candidatus Sysuiplasmataceae</taxon>
        <taxon>Candidatus Sysuiplasma</taxon>
    </lineage>
</organism>
<feature type="transmembrane region" description="Helical" evidence="1">
    <location>
        <begin position="174"/>
        <end position="192"/>
    </location>
</feature>
<feature type="transmembrane region" description="Helical" evidence="1">
    <location>
        <begin position="77"/>
        <end position="97"/>
    </location>
</feature>
<keyword evidence="1" id="KW-1133">Transmembrane helix</keyword>
<proteinExistence type="predicted"/>
<dbReference type="Proteomes" id="UP000716004">
    <property type="component" value="Unassembled WGS sequence"/>
</dbReference>
<reference evidence="2" key="1">
    <citation type="submission" date="2021-04" db="EMBL/GenBank/DDBJ databases">
        <title>Genomic insights into ecological role and evolution of a novel Thermoplasmata order Candidatus Sysuiplasmatales.</title>
        <authorList>
            <person name="Yuan Y."/>
        </authorList>
    </citation>
    <scope>NUCLEOTIDE SEQUENCE</scope>
    <source>
        <strain evidence="3">TUT19-bin139</strain>
        <strain evidence="2">YP2-bin.285</strain>
    </source>
</reference>
<evidence type="ECO:0000313" key="4">
    <source>
        <dbReference type="Proteomes" id="UP000716004"/>
    </source>
</evidence>
<gene>
    <name evidence="2" type="ORF">J9259_07630</name>
    <name evidence="3" type="ORF">KIY12_06260</name>
</gene>
<dbReference type="EMBL" id="JAHEAC010000052">
    <property type="protein sequence ID" value="MBX8644306.1"/>
    <property type="molecule type" value="Genomic_DNA"/>
</dbReference>
<comment type="caution">
    <text evidence="2">The sequence shown here is derived from an EMBL/GenBank/DDBJ whole genome shotgun (WGS) entry which is preliminary data.</text>
</comment>
<evidence type="ECO:0000313" key="3">
    <source>
        <dbReference type="EMBL" id="MBX8644306.1"/>
    </source>
</evidence>
<keyword evidence="1" id="KW-0472">Membrane</keyword>
<name>A0A8J7YQB7_9ARCH</name>
<dbReference type="Proteomes" id="UP000750197">
    <property type="component" value="Unassembled WGS sequence"/>
</dbReference>
<sequence length="193" mass="20878">MDPVLFLAFVATLLSLLHMIAPDHWMPLSALALKNSIDRKRVNLIAFILGLLHGITSTALALMVVFFGIYAFGTAEIRVVSVTIILVVAAFILINSFREAHRKSGIESSSLAVSVFPDPAFLPILVAAAAYGNLILSTISILFVFSSATFLLVVVILVNMGLMKALQKVSPVAVDRIIVMTLLLTGLYIYIYG</sequence>